<accession>B2W1W5</accession>
<dbReference type="HOGENOM" id="CLU_2224549_0_0_1"/>
<name>B2W1W5_PYRTR</name>
<sequence length="106" mass="12165">MSVSPAGSRETYLRLLHPEYSELSAIDAYLRALENYLNLAKAHSVLTQHLQNPSRKYLAAANHVWGYLIGTQYYAICATAFRTKRAEMQWGQHTFKNAKFKLNFTP</sequence>
<dbReference type="Proteomes" id="UP000001471">
    <property type="component" value="Unassembled WGS sequence"/>
</dbReference>
<dbReference type="EMBL" id="DS231617">
    <property type="protein sequence ID" value="EDU46251.1"/>
    <property type="molecule type" value="Genomic_DNA"/>
</dbReference>
<evidence type="ECO:0000313" key="1">
    <source>
        <dbReference type="EMBL" id="EDU46251.1"/>
    </source>
</evidence>
<gene>
    <name evidence="1" type="ORF">PTRG_03413</name>
</gene>
<dbReference type="InParanoid" id="B2W1W5"/>
<dbReference type="AlphaFoldDB" id="B2W1W5"/>
<proteinExistence type="predicted"/>
<reference evidence="2" key="1">
    <citation type="journal article" date="2013" name="G3 (Bethesda)">
        <title>Comparative genomics of a plant-pathogenic fungus, Pyrenophora tritici-repentis, reveals transduplication and the impact of repeat elements on pathogenicity and population divergence.</title>
        <authorList>
            <person name="Manning V.A."/>
            <person name="Pandelova I."/>
            <person name="Dhillon B."/>
            <person name="Wilhelm L.J."/>
            <person name="Goodwin S.B."/>
            <person name="Berlin A.M."/>
            <person name="Figueroa M."/>
            <person name="Freitag M."/>
            <person name="Hane J.K."/>
            <person name="Henrissat B."/>
            <person name="Holman W.H."/>
            <person name="Kodira C.D."/>
            <person name="Martin J."/>
            <person name="Oliver R.P."/>
            <person name="Robbertse B."/>
            <person name="Schackwitz W."/>
            <person name="Schwartz D.C."/>
            <person name="Spatafora J.W."/>
            <person name="Turgeon B.G."/>
            <person name="Yandava C."/>
            <person name="Young S."/>
            <person name="Zhou S."/>
            <person name="Zeng Q."/>
            <person name="Grigoriev I.V."/>
            <person name="Ma L.-J."/>
            <person name="Ciuffetti L.M."/>
        </authorList>
    </citation>
    <scope>NUCLEOTIDE SEQUENCE [LARGE SCALE GENOMIC DNA]</scope>
    <source>
        <strain evidence="2">Pt-1C-BFP</strain>
    </source>
</reference>
<evidence type="ECO:0000313" key="2">
    <source>
        <dbReference type="Proteomes" id="UP000001471"/>
    </source>
</evidence>
<organism evidence="1 2">
    <name type="scientific">Pyrenophora tritici-repentis (strain Pt-1C-BFP)</name>
    <name type="common">Wheat tan spot fungus</name>
    <name type="synonym">Drechslera tritici-repentis</name>
    <dbReference type="NCBI Taxonomy" id="426418"/>
    <lineage>
        <taxon>Eukaryota</taxon>
        <taxon>Fungi</taxon>
        <taxon>Dikarya</taxon>
        <taxon>Ascomycota</taxon>
        <taxon>Pezizomycotina</taxon>
        <taxon>Dothideomycetes</taxon>
        <taxon>Pleosporomycetidae</taxon>
        <taxon>Pleosporales</taxon>
        <taxon>Pleosporineae</taxon>
        <taxon>Pleosporaceae</taxon>
        <taxon>Pyrenophora</taxon>
    </lineage>
</organism>
<protein>
    <submittedName>
        <fullName evidence="1">Uncharacterized protein</fullName>
    </submittedName>
</protein>